<evidence type="ECO:0000313" key="2">
    <source>
        <dbReference type="EMBL" id="QBK85174.1"/>
    </source>
</evidence>
<feature type="coiled-coil region" evidence="1">
    <location>
        <begin position="7"/>
        <end position="41"/>
    </location>
</feature>
<keyword evidence="1" id="KW-0175">Coiled coil</keyword>
<dbReference type="EMBL" id="MK500306">
    <property type="protein sequence ID" value="QBK85174.1"/>
    <property type="molecule type" value="Genomic_DNA"/>
</dbReference>
<proteinExistence type="predicted"/>
<sequence length="72" mass="8873">MKISKSENELTLEFNTLNEQIEELTKKREKIKNDIKELKLYKKFERYNAIDYVTLKDNFLYNWKDINIKNIK</sequence>
<protein>
    <submittedName>
        <fullName evidence="2">Uncharacterized protein</fullName>
    </submittedName>
</protein>
<reference evidence="2" key="1">
    <citation type="journal article" date="2019" name="MBio">
        <title>Virus Genomes from Deep Sea Sediments Expand the Ocean Megavirome and Support Independent Origins of Viral Gigantism.</title>
        <authorList>
            <person name="Backstrom D."/>
            <person name="Yutin N."/>
            <person name="Jorgensen S.L."/>
            <person name="Dharamshi J."/>
            <person name="Homa F."/>
            <person name="Zaremba-Niedwiedzka K."/>
            <person name="Spang A."/>
            <person name="Wolf Y.I."/>
            <person name="Koonin E.V."/>
            <person name="Ettema T.J."/>
        </authorList>
    </citation>
    <scope>NUCLEOTIDE SEQUENCE</scope>
</reference>
<organism evidence="2">
    <name type="scientific">Pithovirus LCDPAC02</name>
    <dbReference type="NCBI Taxonomy" id="2506601"/>
    <lineage>
        <taxon>Viruses</taxon>
        <taxon>Pithoviruses</taxon>
    </lineage>
</organism>
<name>A0A481YRU8_9VIRU</name>
<accession>A0A481YRU8</accession>
<evidence type="ECO:0000256" key="1">
    <source>
        <dbReference type="SAM" id="Coils"/>
    </source>
</evidence>
<gene>
    <name evidence="2" type="ORF">LCDPAC02_03730</name>
</gene>